<dbReference type="InterPro" id="IPR037229">
    <property type="entry name" value="Ribosomal_bL35_sf"/>
</dbReference>
<organism evidence="8 9">
    <name type="scientific">Thiogranum longum</name>
    <dbReference type="NCBI Taxonomy" id="1537524"/>
    <lineage>
        <taxon>Bacteria</taxon>
        <taxon>Pseudomonadati</taxon>
        <taxon>Pseudomonadota</taxon>
        <taxon>Gammaproteobacteria</taxon>
        <taxon>Chromatiales</taxon>
        <taxon>Ectothiorhodospiraceae</taxon>
        <taxon>Thiogranum</taxon>
    </lineage>
</organism>
<dbReference type="InterPro" id="IPR001706">
    <property type="entry name" value="Ribosomal_bL35"/>
</dbReference>
<dbReference type="InterPro" id="IPR018265">
    <property type="entry name" value="Ribosomal_bL35_CS"/>
</dbReference>
<reference evidence="8 9" key="1">
    <citation type="submission" date="2019-03" db="EMBL/GenBank/DDBJ databases">
        <title>Genomic Encyclopedia of Type Strains, Phase IV (KMG-IV): sequencing the most valuable type-strain genomes for metagenomic binning, comparative biology and taxonomic classification.</title>
        <authorList>
            <person name="Goeker M."/>
        </authorList>
    </citation>
    <scope>NUCLEOTIDE SEQUENCE [LARGE SCALE GENOMIC DNA]</scope>
    <source>
        <strain evidence="8 9">DSM 19610</strain>
    </source>
</reference>
<dbReference type="SUPFAM" id="SSF143034">
    <property type="entry name" value="L35p-like"/>
    <property type="match status" value="1"/>
</dbReference>
<name>A0A4R1HBZ0_9GAMM</name>
<feature type="region of interest" description="Disordered" evidence="7">
    <location>
        <begin position="1"/>
        <end position="29"/>
    </location>
</feature>
<dbReference type="RefSeq" id="WP_132971947.1">
    <property type="nucleotide sequence ID" value="NZ_SMFX01000001.1"/>
</dbReference>
<evidence type="ECO:0000313" key="8">
    <source>
        <dbReference type="EMBL" id="TCK18121.1"/>
    </source>
</evidence>
<evidence type="ECO:0000313" key="9">
    <source>
        <dbReference type="Proteomes" id="UP000295707"/>
    </source>
</evidence>
<evidence type="ECO:0000256" key="2">
    <source>
        <dbReference type="ARBA" id="ARBA00022980"/>
    </source>
</evidence>
<accession>A0A4R1HBZ0</accession>
<comment type="similarity">
    <text evidence="1 5 6">Belongs to the bacterial ribosomal protein bL35 family.</text>
</comment>
<evidence type="ECO:0000256" key="6">
    <source>
        <dbReference type="RuleBase" id="RU000568"/>
    </source>
</evidence>
<keyword evidence="2 5" id="KW-0689">Ribosomal protein</keyword>
<feature type="compositionally biased region" description="Basic residues" evidence="7">
    <location>
        <begin position="35"/>
        <end position="44"/>
    </location>
</feature>
<keyword evidence="3 5" id="KW-0687">Ribonucleoprotein</keyword>
<dbReference type="PANTHER" id="PTHR33343">
    <property type="entry name" value="54S RIBOSOMAL PROTEIN BL35M"/>
    <property type="match status" value="1"/>
</dbReference>
<dbReference type="PANTHER" id="PTHR33343:SF1">
    <property type="entry name" value="LARGE RIBOSOMAL SUBUNIT PROTEIN BL35M"/>
    <property type="match status" value="1"/>
</dbReference>
<dbReference type="FunFam" id="4.10.410.60:FF:000001">
    <property type="entry name" value="50S ribosomal protein L35"/>
    <property type="match status" value="1"/>
</dbReference>
<dbReference type="HAMAP" id="MF_00514">
    <property type="entry name" value="Ribosomal_bL35"/>
    <property type="match status" value="1"/>
</dbReference>
<dbReference type="OrthoDB" id="47476at2"/>
<protein>
    <recommendedName>
        <fullName evidence="4 5">Large ribosomal subunit protein bL35</fullName>
    </recommendedName>
</protein>
<feature type="region of interest" description="Disordered" evidence="7">
    <location>
        <begin position="35"/>
        <end position="54"/>
    </location>
</feature>
<dbReference type="EMBL" id="SMFX01000001">
    <property type="protein sequence ID" value="TCK18121.1"/>
    <property type="molecule type" value="Genomic_DNA"/>
</dbReference>
<proteinExistence type="inferred from homology"/>
<evidence type="ECO:0000256" key="7">
    <source>
        <dbReference type="SAM" id="MobiDB-lite"/>
    </source>
</evidence>
<dbReference type="AlphaFoldDB" id="A0A4R1HBZ0"/>
<comment type="caution">
    <text evidence="8">The sequence shown here is derived from an EMBL/GenBank/DDBJ whole genome shotgun (WGS) entry which is preliminary data.</text>
</comment>
<dbReference type="GO" id="GO:0022625">
    <property type="term" value="C:cytosolic large ribosomal subunit"/>
    <property type="evidence" value="ECO:0007669"/>
    <property type="project" value="TreeGrafter"/>
</dbReference>
<dbReference type="PRINTS" id="PR00064">
    <property type="entry name" value="RIBOSOMALL35"/>
</dbReference>
<dbReference type="InterPro" id="IPR021137">
    <property type="entry name" value="Ribosomal_bL35-like"/>
</dbReference>
<evidence type="ECO:0000256" key="5">
    <source>
        <dbReference type="HAMAP-Rule" id="MF_00514"/>
    </source>
</evidence>
<dbReference type="Gene3D" id="4.10.410.60">
    <property type="match status" value="1"/>
</dbReference>
<dbReference type="PROSITE" id="PS00936">
    <property type="entry name" value="RIBOSOMAL_L35"/>
    <property type="match status" value="1"/>
</dbReference>
<gene>
    <name evidence="5" type="primary">rpmI</name>
    <name evidence="8" type="ORF">DFR30_1383</name>
</gene>
<dbReference type="GO" id="GO:0006412">
    <property type="term" value="P:translation"/>
    <property type="evidence" value="ECO:0007669"/>
    <property type="project" value="UniProtKB-UniRule"/>
</dbReference>
<dbReference type="GO" id="GO:0003735">
    <property type="term" value="F:structural constituent of ribosome"/>
    <property type="evidence" value="ECO:0007669"/>
    <property type="project" value="InterPro"/>
</dbReference>
<dbReference type="NCBIfam" id="TIGR00001">
    <property type="entry name" value="rpmI_bact"/>
    <property type="match status" value="1"/>
</dbReference>
<keyword evidence="9" id="KW-1185">Reference proteome</keyword>
<evidence type="ECO:0000256" key="1">
    <source>
        <dbReference type="ARBA" id="ARBA00006598"/>
    </source>
</evidence>
<dbReference type="Proteomes" id="UP000295707">
    <property type="component" value="Unassembled WGS sequence"/>
</dbReference>
<evidence type="ECO:0000256" key="4">
    <source>
        <dbReference type="ARBA" id="ARBA00071664"/>
    </source>
</evidence>
<dbReference type="Pfam" id="PF01632">
    <property type="entry name" value="Ribosomal_L35p"/>
    <property type="match status" value="1"/>
</dbReference>
<evidence type="ECO:0000256" key="3">
    <source>
        <dbReference type="ARBA" id="ARBA00023274"/>
    </source>
</evidence>
<sequence>MPKMKTNRGAAKRFRKTASGGFKRGQSHLRHILTKKSSKRKRHLGSTEQVHEADQRAVRRMLPFV</sequence>